<dbReference type="GO" id="GO:0016829">
    <property type="term" value="F:lyase activity"/>
    <property type="evidence" value="ECO:0007669"/>
    <property type="project" value="UniProtKB-KW"/>
</dbReference>
<dbReference type="Gene3D" id="3.20.20.70">
    <property type="entry name" value="Aldolase class I"/>
    <property type="match status" value="1"/>
</dbReference>
<reference evidence="6" key="1">
    <citation type="submission" date="2019-08" db="EMBL/GenBank/DDBJ databases">
        <authorList>
            <person name="Kucharzyk K."/>
            <person name="Murdoch R.W."/>
            <person name="Higgins S."/>
            <person name="Loffler F."/>
        </authorList>
    </citation>
    <scope>NUCLEOTIDE SEQUENCE</scope>
</reference>
<evidence type="ECO:0000313" key="6">
    <source>
        <dbReference type="EMBL" id="MPN25309.1"/>
    </source>
</evidence>
<proteinExistence type="inferred from homology"/>
<organism evidence="6">
    <name type="scientific">bioreactor metagenome</name>
    <dbReference type="NCBI Taxonomy" id="1076179"/>
    <lineage>
        <taxon>unclassified sequences</taxon>
        <taxon>metagenomes</taxon>
        <taxon>ecological metagenomes</taxon>
    </lineage>
</organism>
<name>A0A645GHQ7_9ZZZZ</name>
<dbReference type="PANTHER" id="PTHR30246:SF1">
    <property type="entry name" value="2-DEHYDRO-3-DEOXY-6-PHOSPHOGALACTONATE ALDOLASE-RELATED"/>
    <property type="match status" value="1"/>
</dbReference>
<dbReference type="PANTHER" id="PTHR30246">
    <property type="entry name" value="2-KETO-3-DEOXY-6-PHOSPHOGLUCONATE ALDOLASE"/>
    <property type="match status" value="1"/>
</dbReference>
<comment type="caution">
    <text evidence="6">The sequence shown here is derived from an EMBL/GenBank/DDBJ whole genome shotgun (WGS) entry which is preliminary data.</text>
</comment>
<dbReference type="AlphaFoldDB" id="A0A645GHQ7"/>
<evidence type="ECO:0000256" key="5">
    <source>
        <dbReference type="ARBA" id="ARBA00023277"/>
    </source>
</evidence>
<evidence type="ECO:0000256" key="4">
    <source>
        <dbReference type="ARBA" id="ARBA00023239"/>
    </source>
</evidence>
<accession>A0A645GHQ7</accession>
<protein>
    <submittedName>
        <fullName evidence="6">KHG/KDPG aldolase</fullName>
    </submittedName>
</protein>
<keyword evidence="5" id="KW-0119">Carbohydrate metabolism</keyword>
<comment type="similarity">
    <text evidence="2">Belongs to the KHG/KDPG aldolase family.</text>
</comment>
<evidence type="ECO:0000256" key="2">
    <source>
        <dbReference type="ARBA" id="ARBA00006906"/>
    </source>
</evidence>
<dbReference type="CDD" id="cd00452">
    <property type="entry name" value="KDPG_aldolase"/>
    <property type="match status" value="1"/>
</dbReference>
<evidence type="ECO:0000256" key="3">
    <source>
        <dbReference type="ARBA" id="ARBA00011233"/>
    </source>
</evidence>
<keyword evidence="4" id="KW-0456">Lyase</keyword>
<sequence>MTVIREKDLDFAEVLCKNIISSGIDIVEVTCIVKEAPILIDRLKRKYPNTLIGAGTIVDKIQLKQVLNSGADFIVSPCIVEDVGKYCKSHGIFFSLGVATPTEAFKAYSLGSDIIKVFPGESLGPEFIKALKGPFPYMDLMPTGGVRENNMEKWFEAGAYTLGVDETLVQDITADNLYELRNRCDRLVRALCEFR</sequence>
<dbReference type="Pfam" id="PF01081">
    <property type="entry name" value="Aldolase"/>
    <property type="match status" value="1"/>
</dbReference>
<dbReference type="EMBL" id="VSSQ01074435">
    <property type="protein sequence ID" value="MPN25309.1"/>
    <property type="molecule type" value="Genomic_DNA"/>
</dbReference>
<evidence type="ECO:0000256" key="1">
    <source>
        <dbReference type="ARBA" id="ARBA00004761"/>
    </source>
</evidence>
<dbReference type="InterPro" id="IPR013785">
    <property type="entry name" value="Aldolase_TIM"/>
</dbReference>
<comment type="pathway">
    <text evidence="1">Carbohydrate acid metabolism.</text>
</comment>
<dbReference type="InterPro" id="IPR000887">
    <property type="entry name" value="Aldlse_KDPG_KHG"/>
</dbReference>
<comment type="subunit">
    <text evidence="3">Homotrimer.</text>
</comment>
<dbReference type="SUPFAM" id="SSF51569">
    <property type="entry name" value="Aldolase"/>
    <property type="match status" value="1"/>
</dbReference>
<gene>
    <name evidence="6" type="primary">kdgA_12</name>
    <name evidence="6" type="ORF">SDC9_172717</name>
</gene>